<feature type="non-terminal residue" evidence="6">
    <location>
        <position position="213"/>
    </location>
</feature>
<accession>A0A0C3RYJ9</accession>
<evidence type="ECO:0000256" key="2">
    <source>
        <dbReference type="ARBA" id="ARBA00023242"/>
    </source>
</evidence>
<feature type="compositionally biased region" description="Basic and acidic residues" evidence="4">
    <location>
        <begin position="178"/>
        <end position="188"/>
    </location>
</feature>
<keyword evidence="1 3" id="KW-0238">DNA-binding</keyword>
<feature type="compositionally biased region" description="Basic residues" evidence="4">
    <location>
        <begin position="162"/>
        <end position="177"/>
    </location>
</feature>
<feature type="domain" description="HMG box" evidence="5">
    <location>
        <begin position="94"/>
        <end position="163"/>
    </location>
</feature>
<feature type="compositionally biased region" description="Basic residues" evidence="4">
    <location>
        <begin position="1"/>
        <end position="12"/>
    </location>
</feature>
<dbReference type="InterPro" id="IPR009071">
    <property type="entry name" value="HMG_box_dom"/>
</dbReference>
<protein>
    <recommendedName>
        <fullName evidence="5">HMG box domain-containing protein</fullName>
    </recommendedName>
</protein>
<dbReference type="SUPFAM" id="SSF47095">
    <property type="entry name" value="HMG-box"/>
    <property type="match status" value="1"/>
</dbReference>
<organism evidence="6 7">
    <name type="scientific">Phlebiopsis gigantea (strain 11061_1 CR5-6)</name>
    <name type="common">White-rot fungus</name>
    <name type="synonym">Peniophora gigantea</name>
    <dbReference type="NCBI Taxonomy" id="745531"/>
    <lineage>
        <taxon>Eukaryota</taxon>
        <taxon>Fungi</taxon>
        <taxon>Dikarya</taxon>
        <taxon>Basidiomycota</taxon>
        <taxon>Agaricomycotina</taxon>
        <taxon>Agaricomycetes</taxon>
        <taxon>Polyporales</taxon>
        <taxon>Phanerochaetaceae</taxon>
        <taxon>Phlebiopsis</taxon>
    </lineage>
</organism>
<dbReference type="CDD" id="cd01389">
    <property type="entry name" value="HMG-box_ROX1-like"/>
    <property type="match status" value="1"/>
</dbReference>
<evidence type="ECO:0000256" key="3">
    <source>
        <dbReference type="PROSITE-ProRule" id="PRU00267"/>
    </source>
</evidence>
<feature type="DNA-binding region" description="HMG box" evidence="3">
    <location>
        <begin position="94"/>
        <end position="163"/>
    </location>
</feature>
<dbReference type="GO" id="GO:0005634">
    <property type="term" value="C:nucleus"/>
    <property type="evidence" value="ECO:0007669"/>
    <property type="project" value="UniProtKB-UniRule"/>
</dbReference>
<feature type="region of interest" description="Disordered" evidence="4">
    <location>
        <begin position="160"/>
        <end position="188"/>
    </location>
</feature>
<name>A0A0C3RYJ9_PHLG1</name>
<dbReference type="OrthoDB" id="6247875at2759"/>
<dbReference type="Gene3D" id="1.10.30.10">
    <property type="entry name" value="High mobility group box domain"/>
    <property type="match status" value="1"/>
</dbReference>
<keyword evidence="7" id="KW-1185">Reference proteome</keyword>
<evidence type="ECO:0000313" key="7">
    <source>
        <dbReference type="Proteomes" id="UP000053257"/>
    </source>
</evidence>
<sequence length="213" mass="23851">MPVSRLTRRRRSSLGLTSLNPVKPGNYGIAVSPRNVTFAPNVTPGTFVEETEGDDLAAEVPPPSDALFPPAETPAPAPPRRRAPPGKRRSQGYIPRPPNAFMLFRANFVRQKHVPGSIETNHGSLSKIIGNCWKALPEQEKKIWESRAKKAKAEHKEMYPHYRFKPVHNKNKNKDKKSKAPVDEPDERRCEEVAQLLLEGKKGDELAAAVRRL</sequence>
<proteinExistence type="predicted"/>
<dbReference type="GO" id="GO:0000981">
    <property type="term" value="F:DNA-binding transcription factor activity, RNA polymerase II-specific"/>
    <property type="evidence" value="ECO:0007669"/>
    <property type="project" value="TreeGrafter"/>
</dbReference>
<dbReference type="SMART" id="SM00398">
    <property type="entry name" value="HMG"/>
    <property type="match status" value="1"/>
</dbReference>
<reference evidence="6 7" key="1">
    <citation type="journal article" date="2014" name="PLoS Genet.">
        <title>Analysis of the Phlebiopsis gigantea genome, transcriptome and secretome provides insight into its pioneer colonization strategies of wood.</title>
        <authorList>
            <person name="Hori C."/>
            <person name="Ishida T."/>
            <person name="Igarashi K."/>
            <person name="Samejima M."/>
            <person name="Suzuki H."/>
            <person name="Master E."/>
            <person name="Ferreira P."/>
            <person name="Ruiz-Duenas F.J."/>
            <person name="Held B."/>
            <person name="Canessa P."/>
            <person name="Larrondo L.F."/>
            <person name="Schmoll M."/>
            <person name="Druzhinina I.S."/>
            <person name="Kubicek C.P."/>
            <person name="Gaskell J.A."/>
            <person name="Kersten P."/>
            <person name="St John F."/>
            <person name="Glasner J."/>
            <person name="Sabat G."/>
            <person name="Splinter BonDurant S."/>
            <person name="Syed K."/>
            <person name="Yadav J."/>
            <person name="Mgbeahuruike A.C."/>
            <person name="Kovalchuk A."/>
            <person name="Asiegbu F.O."/>
            <person name="Lackner G."/>
            <person name="Hoffmeister D."/>
            <person name="Rencoret J."/>
            <person name="Gutierrez A."/>
            <person name="Sun H."/>
            <person name="Lindquist E."/>
            <person name="Barry K."/>
            <person name="Riley R."/>
            <person name="Grigoriev I.V."/>
            <person name="Henrissat B."/>
            <person name="Kues U."/>
            <person name="Berka R.M."/>
            <person name="Martinez A.T."/>
            <person name="Covert S.F."/>
            <person name="Blanchette R.A."/>
            <person name="Cullen D."/>
        </authorList>
    </citation>
    <scope>NUCLEOTIDE SEQUENCE [LARGE SCALE GENOMIC DNA]</scope>
    <source>
        <strain evidence="6 7">11061_1 CR5-6</strain>
    </source>
</reference>
<dbReference type="GO" id="GO:0000978">
    <property type="term" value="F:RNA polymerase II cis-regulatory region sequence-specific DNA binding"/>
    <property type="evidence" value="ECO:0007669"/>
    <property type="project" value="TreeGrafter"/>
</dbReference>
<dbReference type="InterPro" id="IPR051356">
    <property type="entry name" value="SOX/SOX-like_TF"/>
</dbReference>
<dbReference type="STRING" id="745531.A0A0C3RYJ9"/>
<feature type="region of interest" description="Disordered" evidence="4">
    <location>
        <begin position="1"/>
        <end position="27"/>
    </location>
</feature>
<dbReference type="HOGENOM" id="CLU_1297144_0_0_1"/>
<evidence type="ECO:0000256" key="1">
    <source>
        <dbReference type="ARBA" id="ARBA00023125"/>
    </source>
</evidence>
<dbReference type="PANTHER" id="PTHR45789:SF2">
    <property type="entry name" value="FI18025P1"/>
    <property type="match status" value="1"/>
</dbReference>
<keyword evidence="2 3" id="KW-0539">Nucleus</keyword>
<dbReference type="PANTHER" id="PTHR45789">
    <property type="entry name" value="FI18025P1"/>
    <property type="match status" value="1"/>
</dbReference>
<evidence type="ECO:0000259" key="5">
    <source>
        <dbReference type="PROSITE" id="PS50118"/>
    </source>
</evidence>
<evidence type="ECO:0000256" key="4">
    <source>
        <dbReference type="SAM" id="MobiDB-lite"/>
    </source>
</evidence>
<feature type="region of interest" description="Disordered" evidence="4">
    <location>
        <begin position="40"/>
        <end position="96"/>
    </location>
</feature>
<dbReference type="PROSITE" id="PS50118">
    <property type="entry name" value="HMG_BOX_2"/>
    <property type="match status" value="1"/>
</dbReference>
<evidence type="ECO:0000313" key="6">
    <source>
        <dbReference type="EMBL" id="KIP07231.1"/>
    </source>
</evidence>
<dbReference type="Pfam" id="PF00505">
    <property type="entry name" value="HMG_box"/>
    <property type="match status" value="1"/>
</dbReference>
<dbReference type="Proteomes" id="UP000053257">
    <property type="component" value="Unassembled WGS sequence"/>
</dbReference>
<dbReference type="InterPro" id="IPR036910">
    <property type="entry name" value="HMG_box_dom_sf"/>
</dbReference>
<feature type="compositionally biased region" description="Basic residues" evidence="4">
    <location>
        <begin position="79"/>
        <end position="90"/>
    </location>
</feature>
<dbReference type="EMBL" id="KN840501">
    <property type="protein sequence ID" value="KIP07231.1"/>
    <property type="molecule type" value="Genomic_DNA"/>
</dbReference>
<gene>
    <name evidence="6" type="ORF">PHLGIDRAFT_89850</name>
</gene>
<dbReference type="AlphaFoldDB" id="A0A0C3RYJ9"/>